<reference evidence="3" key="2">
    <citation type="submission" date="2016-10" db="EMBL/GenBank/DDBJ databases">
        <authorList>
            <person name="de Groot N.N."/>
        </authorList>
    </citation>
    <scope>NUCLEOTIDE SEQUENCE [LARGE SCALE GENOMIC DNA]</scope>
    <source>
        <strain evidence="3">CGMCC 1.12397</strain>
    </source>
</reference>
<dbReference type="AlphaFoldDB" id="A0A1H1BBA9"/>
<proteinExistence type="predicted"/>
<dbReference type="Pfam" id="PF01882">
    <property type="entry name" value="DUF58"/>
    <property type="match status" value="1"/>
</dbReference>
<organism evidence="3 4">
    <name type="scientific">Halopelagius longus</name>
    <dbReference type="NCBI Taxonomy" id="1236180"/>
    <lineage>
        <taxon>Archaea</taxon>
        <taxon>Methanobacteriati</taxon>
        <taxon>Methanobacteriota</taxon>
        <taxon>Stenosarchaea group</taxon>
        <taxon>Halobacteria</taxon>
        <taxon>Halobacteriales</taxon>
        <taxon>Haloferacaceae</taxon>
    </lineage>
</organism>
<dbReference type="Proteomes" id="UP000255421">
    <property type="component" value="Unassembled WGS sequence"/>
</dbReference>
<feature type="domain" description="DUF58" evidence="1">
    <location>
        <begin position="43"/>
        <end position="236"/>
    </location>
</feature>
<evidence type="ECO:0000259" key="1">
    <source>
        <dbReference type="Pfam" id="PF01882"/>
    </source>
</evidence>
<gene>
    <name evidence="2" type="ORF">DWB78_02670</name>
    <name evidence="3" type="ORF">SAMN05216278_1720</name>
</gene>
<evidence type="ECO:0000313" key="4">
    <source>
        <dbReference type="Proteomes" id="UP000199289"/>
    </source>
</evidence>
<dbReference type="EMBL" id="QQST01000001">
    <property type="protein sequence ID" value="RDI70717.1"/>
    <property type="molecule type" value="Genomic_DNA"/>
</dbReference>
<evidence type="ECO:0000313" key="2">
    <source>
        <dbReference type="EMBL" id="RDI70717.1"/>
    </source>
</evidence>
<dbReference type="RefSeq" id="WP_092535870.1">
    <property type="nucleotide sequence ID" value="NZ_FNKQ01000002.1"/>
</dbReference>
<reference evidence="2 5" key="3">
    <citation type="submission" date="2018-07" db="EMBL/GenBank/DDBJ databases">
        <title>Genome sequence of extremly halophilic archaeon Halopelagius longus strain BC12-B1.</title>
        <authorList>
            <person name="Zhang X."/>
        </authorList>
    </citation>
    <scope>NUCLEOTIDE SEQUENCE [LARGE SCALE GENOMIC DNA]</scope>
    <source>
        <strain evidence="2 5">BC12-B1</strain>
    </source>
</reference>
<dbReference type="SUPFAM" id="SSF53300">
    <property type="entry name" value="vWA-like"/>
    <property type="match status" value="1"/>
</dbReference>
<sequence>MTIDPGFLDELARLDASLKRQSDSPLQGEQESESVGEGLTFSDYRRYAPGDDTRLIDWRVYARTEEYFIKQFEAERNLTVHVLVDSSASMDYGEGDDHKFEFGAKIGLGFAYLTAEENNDFRFSTVGDRPYRLDAGRSNRGELLSVIDRLNETTLDGEAELAAAAEEYADTIRSRSLVVLVSDFLVDPEEVAETVAALGDNDVLLVNVLAPDELDPGVTGDTIFEDPESHETRRSYFGGSLARQYRNRLEEHTDAVAERARDLRADYALLDTGEEFFEAFTAVWVG</sequence>
<dbReference type="InterPro" id="IPR036465">
    <property type="entry name" value="vWFA_dom_sf"/>
</dbReference>
<dbReference type="Proteomes" id="UP000199289">
    <property type="component" value="Unassembled WGS sequence"/>
</dbReference>
<dbReference type="InterPro" id="IPR002881">
    <property type="entry name" value="DUF58"/>
</dbReference>
<protein>
    <submittedName>
        <fullName evidence="2">DUF58 domain-containing protein</fullName>
    </submittedName>
</protein>
<name>A0A1H1BBA9_9EURY</name>
<accession>A0A1H1BBA9</accession>
<dbReference type="OrthoDB" id="3263at2157"/>
<keyword evidence="5" id="KW-1185">Reference proteome</keyword>
<evidence type="ECO:0000313" key="5">
    <source>
        <dbReference type="Proteomes" id="UP000255421"/>
    </source>
</evidence>
<dbReference type="PANTHER" id="PTHR33608">
    <property type="entry name" value="BLL2464 PROTEIN"/>
    <property type="match status" value="1"/>
</dbReference>
<reference evidence="4" key="1">
    <citation type="submission" date="2016-10" db="EMBL/GenBank/DDBJ databases">
        <authorList>
            <person name="Varghese N."/>
            <person name="Submissions S."/>
        </authorList>
    </citation>
    <scope>NUCLEOTIDE SEQUENCE [LARGE SCALE GENOMIC DNA]</scope>
    <source>
        <strain evidence="4">CGMCC 1.12397</strain>
    </source>
</reference>
<dbReference type="EMBL" id="FNKQ01000002">
    <property type="protein sequence ID" value="SDQ49160.1"/>
    <property type="molecule type" value="Genomic_DNA"/>
</dbReference>
<evidence type="ECO:0000313" key="3">
    <source>
        <dbReference type="EMBL" id="SDQ49160.1"/>
    </source>
</evidence>
<dbReference type="PANTHER" id="PTHR33608:SF6">
    <property type="entry name" value="BLL2464 PROTEIN"/>
    <property type="match status" value="1"/>
</dbReference>